<name>A0A2S1R8A9_9ACTN</name>
<gene>
    <name evidence="1" type="ORF">A6035_10435</name>
</gene>
<evidence type="ECO:0008006" key="3">
    <source>
        <dbReference type="Google" id="ProtNLM"/>
    </source>
</evidence>
<evidence type="ECO:0000313" key="1">
    <source>
        <dbReference type="EMBL" id="AWH92512.1"/>
    </source>
</evidence>
<dbReference type="KEGG" id="dlu:A6035_10435"/>
<dbReference type="Pfam" id="PF19741">
    <property type="entry name" value="DUF6230"/>
    <property type="match status" value="1"/>
</dbReference>
<proteinExistence type="predicted"/>
<sequence>MAHIRYGRFAALSAAGLLVAGAGAVVTAQTGLNISAGELVASAQVRGLSAGHTSIQAGHGILDAAEDPVAMVIMEDVRMSYVCARMKSVNVPFLGTVTMTAVLPEGADIYADKLTIDSALLSGPMALDEMIIGAGAAEPTPRSGSAAVGLSSGSLTAGHLDVELSGLHATRLTSSTIELRAERGEAGC</sequence>
<dbReference type="AlphaFoldDB" id="A0A2S1R8A9"/>
<organism evidence="1 2">
    <name type="scientific">Dietzia lutea</name>
    <dbReference type="NCBI Taxonomy" id="546160"/>
    <lineage>
        <taxon>Bacteria</taxon>
        <taxon>Bacillati</taxon>
        <taxon>Actinomycetota</taxon>
        <taxon>Actinomycetes</taxon>
        <taxon>Mycobacteriales</taxon>
        <taxon>Dietziaceae</taxon>
        <taxon>Dietzia</taxon>
    </lineage>
</organism>
<dbReference type="RefSeq" id="WP_108847746.1">
    <property type="nucleotide sequence ID" value="NZ_CP015449.1"/>
</dbReference>
<dbReference type="EMBL" id="CP015449">
    <property type="protein sequence ID" value="AWH92512.1"/>
    <property type="molecule type" value="Genomic_DNA"/>
</dbReference>
<dbReference type="Proteomes" id="UP000244928">
    <property type="component" value="Chromosome"/>
</dbReference>
<dbReference type="InterPro" id="IPR046198">
    <property type="entry name" value="DUF6230"/>
</dbReference>
<keyword evidence="2" id="KW-1185">Reference proteome</keyword>
<dbReference type="OrthoDB" id="9900561at2"/>
<evidence type="ECO:0000313" key="2">
    <source>
        <dbReference type="Proteomes" id="UP000244928"/>
    </source>
</evidence>
<reference evidence="1 2" key="1">
    <citation type="submission" date="2016-04" db="EMBL/GenBank/DDBJ databases">
        <title>Complete genome sequence of Dietzia lutea YIM 80766T, a strain isolated from desert soil in Egypt.</title>
        <authorList>
            <person name="Zhao J."/>
            <person name="Hu B."/>
            <person name="Geng S."/>
            <person name="Nie Y."/>
            <person name="Tang Y."/>
        </authorList>
    </citation>
    <scope>NUCLEOTIDE SEQUENCE [LARGE SCALE GENOMIC DNA]</scope>
    <source>
        <strain evidence="1 2">YIM 80766</strain>
    </source>
</reference>
<accession>A0A2S1R8A9</accession>
<protein>
    <recommendedName>
        <fullName evidence="3">Cholesterol esterase</fullName>
    </recommendedName>
</protein>